<gene>
    <name evidence="2" type="ORF">B0W44_01145</name>
</gene>
<dbReference type="Proteomes" id="UP000188603">
    <property type="component" value="Chromosome"/>
</dbReference>
<keyword evidence="1" id="KW-0472">Membrane</keyword>
<proteinExistence type="predicted"/>
<dbReference type="KEGG" id="ntr:B0W44_01145"/>
<keyword evidence="1" id="KW-1133">Transmembrane helix</keyword>
<name>A0A1U9K3I2_9BACL</name>
<reference evidence="2 3" key="1">
    <citation type="journal article" date="2015" name="Int. J. Syst. Evol. Microbiol.">
        <title>Novibacillus thermophilus gen. nov., sp. nov., a Gram-staining-negative and moderately thermophilic member of the family Thermoactinomycetaceae.</title>
        <authorList>
            <person name="Yang G."/>
            <person name="Chen J."/>
            <person name="Zhou S."/>
        </authorList>
    </citation>
    <scope>NUCLEOTIDE SEQUENCE [LARGE SCALE GENOMIC DNA]</scope>
    <source>
        <strain evidence="2 3">SG-1</strain>
    </source>
</reference>
<feature type="transmembrane region" description="Helical" evidence="1">
    <location>
        <begin position="137"/>
        <end position="158"/>
    </location>
</feature>
<organism evidence="2 3">
    <name type="scientific">Novibacillus thermophilus</name>
    <dbReference type="NCBI Taxonomy" id="1471761"/>
    <lineage>
        <taxon>Bacteria</taxon>
        <taxon>Bacillati</taxon>
        <taxon>Bacillota</taxon>
        <taxon>Bacilli</taxon>
        <taxon>Bacillales</taxon>
        <taxon>Thermoactinomycetaceae</taxon>
        <taxon>Novibacillus</taxon>
    </lineage>
</organism>
<dbReference type="EMBL" id="CP019699">
    <property type="protein sequence ID" value="AQS54598.1"/>
    <property type="molecule type" value="Genomic_DNA"/>
</dbReference>
<feature type="transmembrane region" description="Helical" evidence="1">
    <location>
        <begin position="27"/>
        <end position="55"/>
    </location>
</feature>
<keyword evidence="1" id="KW-0812">Transmembrane</keyword>
<dbReference type="RefSeq" id="WP_077718415.1">
    <property type="nucleotide sequence ID" value="NZ_CP019699.1"/>
</dbReference>
<protein>
    <submittedName>
        <fullName evidence="2">Uncharacterized protein</fullName>
    </submittedName>
</protein>
<dbReference type="STRING" id="1471761.B0W44_01145"/>
<dbReference type="AlphaFoldDB" id="A0A1U9K3I2"/>
<feature type="transmembrane region" description="Helical" evidence="1">
    <location>
        <begin position="110"/>
        <end position="131"/>
    </location>
</feature>
<evidence type="ECO:0000256" key="1">
    <source>
        <dbReference type="SAM" id="Phobius"/>
    </source>
</evidence>
<evidence type="ECO:0000313" key="2">
    <source>
        <dbReference type="EMBL" id="AQS54598.1"/>
    </source>
</evidence>
<evidence type="ECO:0000313" key="3">
    <source>
        <dbReference type="Proteomes" id="UP000188603"/>
    </source>
</evidence>
<keyword evidence="3" id="KW-1185">Reference proteome</keyword>
<feature type="transmembrane region" description="Helical" evidence="1">
    <location>
        <begin position="81"/>
        <end position="101"/>
    </location>
</feature>
<accession>A0A1U9K3I2</accession>
<sequence>MNIARTLAKPTVSRSKKNRRRRRIRRAFNVAVLILLLSSAAFAAYWTVIGIGIVWRTLGSPALATTWAWLQGMTSAERFMWLNYVGWGAAGIGLLSSFWLCAHGTRWVKWLMLISFTYCYGFMWYIVWLAIESFIGMNGWTANGLLGFAVISYVWIVSHTGMSKSSPKPKQEIEGESSGK</sequence>